<protein>
    <submittedName>
        <fullName evidence="1">Uncharacterized protein</fullName>
    </submittedName>
</protein>
<reference evidence="1 2" key="1">
    <citation type="submission" date="2020-09" db="EMBL/GenBank/DDBJ databases">
        <title>De no assembly of potato wild relative species, Solanum commersonii.</title>
        <authorList>
            <person name="Cho K."/>
        </authorList>
    </citation>
    <scope>NUCLEOTIDE SEQUENCE [LARGE SCALE GENOMIC DNA]</scope>
    <source>
        <strain evidence="1">LZ3.2</strain>
        <tissue evidence="1">Leaf</tissue>
    </source>
</reference>
<accession>A0A9J5XSS2</accession>
<dbReference type="Proteomes" id="UP000824120">
    <property type="component" value="Chromosome 8"/>
</dbReference>
<evidence type="ECO:0000313" key="2">
    <source>
        <dbReference type="Proteomes" id="UP000824120"/>
    </source>
</evidence>
<organism evidence="1 2">
    <name type="scientific">Solanum commersonii</name>
    <name type="common">Commerson's wild potato</name>
    <name type="synonym">Commerson's nightshade</name>
    <dbReference type="NCBI Taxonomy" id="4109"/>
    <lineage>
        <taxon>Eukaryota</taxon>
        <taxon>Viridiplantae</taxon>
        <taxon>Streptophyta</taxon>
        <taxon>Embryophyta</taxon>
        <taxon>Tracheophyta</taxon>
        <taxon>Spermatophyta</taxon>
        <taxon>Magnoliopsida</taxon>
        <taxon>eudicotyledons</taxon>
        <taxon>Gunneridae</taxon>
        <taxon>Pentapetalae</taxon>
        <taxon>asterids</taxon>
        <taxon>lamiids</taxon>
        <taxon>Solanales</taxon>
        <taxon>Solanaceae</taxon>
        <taxon>Solanoideae</taxon>
        <taxon>Solaneae</taxon>
        <taxon>Solanum</taxon>
    </lineage>
</organism>
<sequence>MEKRLLENFLSHLASRQSVLIPTECSSVLSLEGEAVPRRSTISPNNSKFEEAKGKSRKAMKSSKRWITERIGDLDKLR</sequence>
<proteinExistence type="predicted"/>
<evidence type="ECO:0000313" key="1">
    <source>
        <dbReference type="EMBL" id="KAG5590607.1"/>
    </source>
</evidence>
<keyword evidence="2" id="KW-1185">Reference proteome</keyword>
<dbReference type="EMBL" id="JACXVP010000008">
    <property type="protein sequence ID" value="KAG5590607.1"/>
    <property type="molecule type" value="Genomic_DNA"/>
</dbReference>
<name>A0A9J5XSS2_SOLCO</name>
<gene>
    <name evidence="1" type="ORF">H5410_041121</name>
</gene>
<dbReference type="AlphaFoldDB" id="A0A9J5XSS2"/>
<comment type="caution">
    <text evidence="1">The sequence shown here is derived from an EMBL/GenBank/DDBJ whole genome shotgun (WGS) entry which is preliminary data.</text>
</comment>